<proteinExistence type="predicted"/>
<evidence type="ECO:0000313" key="2">
    <source>
        <dbReference type="EMBL" id="MDQ0165331.1"/>
    </source>
</evidence>
<dbReference type="InterPro" id="IPR013096">
    <property type="entry name" value="Cupin_2"/>
</dbReference>
<reference evidence="2 3" key="1">
    <citation type="submission" date="2023-07" db="EMBL/GenBank/DDBJ databases">
        <title>Genomic Encyclopedia of Type Strains, Phase IV (KMG-IV): sequencing the most valuable type-strain genomes for metagenomic binning, comparative biology and taxonomic classification.</title>
        <authorList>
            <person name="Goeker M."/>
        </authorList>
    </citation>
    <scope>NUCLEOTIDE SEQUENCE [LARGE SCALE GENOMIC DNA]</scope>
    <source>
        <strain evidence="2 3">DSM 12751</strain>
    </source>
</reference>
<dbReference type="Pfam" id="PF07883">
    <property type="entry name" value="Cupin_2"/>
    <property type="match status" value="1"/>
</dbReference>
<dbReference type="EMBL" id="JAUSTY010000004">
    <property type="protein sequence ID" value="MDQ0165331.1"/>
    <property type="molecule type" value="Genomic_DNA"/>
</dbReference>
<feature type="domain" description="Cupin type-2" evidence="1">
    <location>
        <begin position="53"/>
        <end position="116"/>
    </location>
</feature>
<evidence type="ECO:0000259" key="1">
    <source>
        <dbReference type="Pfam" id="PF07883"/>
    </source>
</evidence>
<protein>
    <submittedName>
        <fullName evidence="2">Mannose-6-phosphate isomerase-like protein (Cupin superfamily)</fullName>
    </submittedName>
</protein>
<comment type="caution">
    <text evidence="2">The sequence shown here is derived from an EMBL/GenBank/DDBJ whole genome shotgun (WGS) entry which is preliminary data.</text>
</comment>
<dbReference type="PANTHER" id="PTHR36440:SF1">
    <property type="entry name" value="PUTATIVE (AFU_ORTHOLOGUE AFUA_8G07350)-RELATED"/>
    <property type="match status" value="1"/>
</dbReference>
<evidence type="ECO:0000313" key="3">
    <source>
        <dbReference type="Proteomes" id="UP001235840"/>
    </source>
</evidence>
<name>A0ABT9VWG2_9BACI</name>
<sequence>MGETNNLSKQLLFCPPQSGREYNMGSMTSIFYADGAQTENRYCVSTWWLEPLSEGSGPHSHDENEELFYVLEGTMTFRLGPEYVDAPKGSFIRVPAGVIHDFMNRSNERAGILNVFIPGGFEQQMPKIVQWYEENKK</sequence>
<dbReference type="PANTHER" id="PTHR36440">
    <property type="entry name" value="PUTATIVE (AFU_ORTHOLOGUE AFUA_8G07350)-RELATED"/>
    <property type="match status" value="1"/>
</dbReference>
<dbReference type="RefSeq" id="WP_307392299.1">
    <property type="nucleotide sequence ID" value="NZ_BAAADK010000045.1"/>
</dbReference>
<dbReference type="InterPro" id="IPR014710">
    <property type="entry name" value="RmlC-like_jellyroll"/>
</dbReference>
<dbReference type="Proteomes" id="UP001235840">
    <property type="component" value="Unassembled WGS sequence"/>
</dbReference>
<dbReference type="InterPro" id="IPR011051">
    <property type="entry name" value="RmlC_Cupin_sf"/>
</dbReference>
<dbReference type="Gene3D" id="2.60.120.10">
    <property type="entry name" value="Jelly Rolls"/>
    <property type="match status" value="1"/>
</dbReference>
<keyword evidence="3" id="KW-1185">Reference proteome</keyword>
<dbReference type="SUPFAM" id="SSF51182">
    <property type="entry name" value="RmlC-like cupins"/>
    <property type="match status" value="1"/>
</dbReference>
<accession>A0ABT9VWG2</accession>
<organism evidence="2 3">
    <name type="scientific">Caldalkalibacillus horti</name>
    <dbReference type="NCBI Taxonomy" id="77523"/>
    <lineage>
        <taxon>Bacteria</taxon>
        <taxon>Bacillati</taxon>
        <taxon>Bacillota</taxon>
        <taxon>Bacilli</taxon>
        <taxon>Bacillales</taxon>
        <taxon>Bacillaceae</taxon>
        <taxon>Caldalkalibacillus</taxon>
    </lineage>
</organism>
<gene>
    <name evidence="2" type="ORF">J2S11_001231</name>
</gene>
<dbReference type="InterPro" id="IPR053146">
    <property type="entry name" value="QDO-like"/>
</dbReference>